<organism evidence="2 3">
    <name type="scientific">Metarhizium anisopliae BRIP 53293</name>
    <dbReference type="NCBI Taxonomy" id="1291518"/>
    <lineage>
        <taxon>Eukaryota</taxon>
        <taxon>Fungi</taxon>
        <taxon>Dikarya</taxon>
        <taxon>Ascomycota</taxon>
        <taxon>Pezizomycotina</taxon>
        <taxon>Sordariomycetes</taxon>
        <taxon>Hypocreomycetidae</taxon>
        <taxon>Hypocreales</taxon>
        <taxon>Clavicipitaceae</taxon>
        <taxon>Metarhizium</taxon>
    </lineage>
</organism>
<dbReference type="Proteomes" id="UP000054544">
    <property type="component" value="Unassembled WGS sequence"/>
</dbReference>
<dbReference type="EMBL" id="KE384752">
    <property type="protein sequence ID" value="KJK75063.1"/>
    <property type="molecule type" value="Genomic_DNA"/>
</dbReference>
<keyword evidence="3" id="KW-1185">Reference proteome</keyword>
<evidence type="ECO:0008006" key="4">
    <source>
        <dbReference type="Google" id="ProtNLM"/>
    </source>
</evidence>
<feature type="chain" id="PRO_5002341417" description="Secreted protein" evidence="1">
    <location>
        <begin position="23"/>
        <end position="135"/>
    </location>
</feature>
<gene>
    <name evidence="2" type="ORF">H634G_09698</name>
</gene>
<proteinExistence type="predicted"/>
<dbReference type="AlphaFoldDB" id="A0A0D9NMU4"/>
<evidence type="ECO:0000313" key="2">
    <source>
        <dbReference type="EMBL" id="KJK75063.1"/>
    </source>
</evidence>
<protein>
    <recommendedName>
        <fullName evidence="4">Secreted protein</fullName>
    </recommendedName>
</protein>
<reference evidence="3" key="1">
    <citation type="journal article" date="2014" name="BMC Genomics">
        <title>The genome sequence of the biocontrol fungus Metarhizium anisopliae and comparative genomics of Metarhizium species.</title>
        <authorList>
            <person name="Pattemore J.A."/>
            <person name="Hane J.K."/>
            <person name="Williams A.H."/>
            <person name="Wilson B.A."/>
            <person name="Stodart B.J."/>
            <person name="Ash G.J."/>
        </authorList>
    </citation>
    <scope>NUCLEOTIDE SEQUENCE [LARGE SCALE GENOMIC DNA]</scope>
    <source>
        <strain evidence="3">BRIP 53293</strain>
    </source>
</reference>
<evidence type="ECO:0000256" key="1">
    <source>
        <dbReference type="SAM" id="SignalP"/>
    </source>
</evidence>
<name>A0A0D9NMU4_METAN</name>
<accession>A0A0D9NMU4</accession>
<sequence>MQLLSTNICVLLVTIFIQQATIDDGPSPLMTNGLLSLVSFCSGLREVTSTSVRSGVMEPRSNAQTVCDFSLLLGFTMAANQFRQMNPRAGSTLMSYEEDARFLGQVFKLSFAFIRLESVVHLVLCTIGFVRNQHF</sequence>
<feature type="signal peptide" evidence="1">
    <location>
        <begin position="1"/>
        <end position="22"/>
    </location>
</feature>
<keyword evidence="1" id="KW-0732">Signal</keyword>
<evidence type="ECO:0000313" key="3">
    <source>
        <dbReference type="Proteomes" id="UP000054544"/>
    </source>
</evidence>